<gene>
    <name evidence="2" type="ORF">yberc0001_14450</name>
</gene>
<organism evidence="2 3">
    <name type="scientific">Yersinia bercovieri ATCC 43970</name>
    <dbReference type="NCBI Taxonomy" id="349968"/>
    <lineage>
        <taxon>Bacteria</taxon>
        <taxon>Pseudomonadati</taxon>
        <taxon>Pseudomonadota</taxon>
        <taxon>Gammaproteobacteria</taxon>
        <taxon>Enterobacterales</taxon>
        <taxon>Yersiniaceae</taxon>
        <taxon>Yersinia</taxon>
    </lineage>
</organism>
<keyword evidence="1" id="KW-0812">Transmembrane</keyword>
<evidence type="ECO:0000313" key="3">
    <source>
        <dbReference type="Proteomes" id="UP000010319"/>
    </source>
</evidence>
<feature type="transmembrane region" description="Helical" evidence="1">
    <location>
        <begin position="167"/>
        <end position="187"/>
    </location>
</feature>
<dbReference type="EMBL" id="AALC02000044">
    <property type="protein sequence ID" value="EEQ05759.1"/>
    <property type="molecule type" value="Genomic_DNA"/>
</dbReference>
<evidence type="ECO:0000313" key="2">
    <source>
        <dbReference type="EMBL" id="EEQ05759.1"/>
    </source>
</evidence>
<evidence type="ECO:0008006" key="4">
    <source>
        <dbReference type="Google" id="ProtNLM"/>
    </source>
</evidence>
<keyword evidence="1" id="KW-1133">Transmembrane helix</keyword>
<accession>A0ABP2E1Q8</accession>
<sequence>MLTTPVASQKKAFPLVGTLNRLSLSESETNPLISEQLKVSNTDAQNLNYETSVVPGASNLYQSPEYSGDHHSAKYLAQQSLPKYCDLLSLTELQFGSDKEKGSIHSATLRDYSDGSDLDFLRCSVLSLRPQASSTQEEKLALGFSSLSRSTLASISSIKSLGNRIPLYVDLLFLWPVAMVPAIWSFFNRIDNTTRFKLSEVFKQNMVDVFKQTELICLNTLSTGKAQVINKIATPQSAGTLLRRLTTNVNVSNEVAMLNHTQTRPKFQYLFLAVCRSDLNATPHRESVTAHSEQDARRSLAGQFVLSFAGRIPAQGVCNA</sequence>
<protein>
    <recommendedName>
        <fullName evidence="4">Host cell division inhibitor Icd-like protein</fullName>
    </recommendedName>
</protein>
<keyword evidence="3" id="KW-1185">Reference proteome</keyword>
<dbReference type="Proteomes" id="UP000010319">
    <property type="component" value="Unassembled WGS sequence"/>
</dbReference>
<comment type="caution">
    <text evidence="2">The sequence shown here is derived from an EMBL/GenBank/DDBJ whole genome shotgun (WGS) entry which is preliminary data.</text>
</comment>
<name>A0ABP2E1Q8_YERBE</name>
<evidence type="ECO:0000256" key="1">
    <source>
        <dbReference type="SAM" id="Phobius"/>
    </source>
</evidence>
<reference evidence="2" key="1">
    <citation type="submission" date="2008-12" db="EMBL/GenBank/DDBJ databases">
        <title>Annotation of the Yersinia bercovieri ATCC 43970 genome.</title>
        <authorList>
            <person name="Read T.D."/>
            <person name="Akmal A."/>
            <person name="Bishop-Lilly K."/>
            <person name="Chen P.E."/>
            <person name="Cook C."/>
            <person name="Kiley M.P."/>
            <person name="Lentz S."/>
            <person name="Mateczun A."/>
            <person name="Nagarajan N."/>
            <person name="Nolan N."/>
            <person name="Osborne B.I."/>
            <person name="Pop M."/>
            <person name="Sozhamannan S."/>
            <person name="Stewart A.C."/>
            <person name="Sulakvelidze A."/>
            <person name="Thomason B."/>
            <person name="Willner K."/>
            <person name="Zwick M.E."/>
        </authorList>
    </citation>
    <scope>NUCLEOTIDE SEQUENCE [LARGE SCALE GENOMIC DNA]</scope>
    <source>
        <strain evidence="2">ATCC 43970</strain>
    </source>
</reference>
<keyword evidence="1" id="KW-0472">Membrane</keyword>
<dbReference type="NCBIfam" id="NF033153">
    <property type="entry name" value="phage_ICD_like"/>
    <property type="match status" value="1"/>
</dbReference>
<proteinExistence type="predicted"/>